<keyword evidence="1" id="KW-0863">Zinc-finger</keyword>
<evidence type="ECO:0000313" key="3">
    <source>
        <dbReference type="EMBL" id="KAL2323748.1"/>
    </source>
</evidence>
<comment type="caution">
    <text evidence="3">The sequence shown here is derived from an EMBL/GenBank/DDBJ whole genome shotgun (WGS) entry which is preliminary data.</text>
</comment>
<keyword evidence="1" id="KW-0862">Zinc</keyword>
<dbReference type="AlphaFoldDB" id="A0ABD1LK99"/>
<reference evidence="3 4" key="1">
    <citation type="submission" date="2024-08" db="EMBL/GenBank/DDBJ databases">
        <title>Insights into the chromosomal genome structure of Flemingia macrophylla.</title>
        <authorList>
            <person name="Ding Y."/>
            <person name="Zhao Y."/>
            <person name="Bi W."/>
            <person name="Wu M."/>
            <person name="Zhao G."/>
            <person name="Gong Y."/>
            <person name="Li W."/>
            <person name="Zhang P."/>
        </authorList>
    </citation>
    <scope>NUCLEOTIDE SEQUENCE [LARGE SCALE GENOMIC DNA]</scope>
    <source>
        <strain evidence="3">DYQJB</strain>
        <tissue evidence="3">Leaf</tissue>
    </source>
</reference>
<evidence type="ECO:0000313" key="4">
    <source>
        <dbReference type="Proteomes" id="UP001603857"/>
    </source>
</evidence>
<evidence type="ECO:0000256" key="1">
    <source>
        <dbReference type="PROSITE-ProRule" id="PRU00042"/>
    </source>
</evidence>
<protein>
    <recommendedName>
        <fullName evidence="2">C2H2-type domain-containing protein</fullName>
    </recommendedName>
</protein>
<sequence>MANNFYNNSVLNYEQHPSFCNNTGPNGCRLCNQVFTNTHALLTHIESHMAQEEVAIRRLYSSPQHHHHVNSQTHQFPSPPNMSHAMIFQAQPQPQPQPQSQPKSMGIHHPVIRSPFFNVATSQVGSSSQHPIRQMQIPPQSLPHARSFGVDGLNLEKPIMKADFIDLVNVDDDNNSKVEPLDLDLKL</sequence>
<dbReference type="Proteomes" id="UP001603857">
    <property type="component" value="Unassembled WGS sequence"/>
</dbReference>
<dbReference type="EMBL" id="JBGMDY010000009">
    <property type="protein sequence ID" value="KAL2323748.1"/>
    <property type="molecule type" value="Genomic_DNA"/>
</dbReference>
<dbReference type="PROSITE" id="PS00028">
    <property type="entry name" value="ZINC_FINGER_C2H2_1"/>
    <property type="match status" value="1"/>
</dbReference>
<name>A0ABD1LK99_9FABA</name>
<proteinExistence type="predicted"/>
<keyword evidence="1" id="KW-0479">Metal-binding</keyword>
<dbReference type="InterPro" id="IPR013087">
    <property type="entry name" value="Znf_C2H2_type"/>
</dbReference>
<dbReference type="GO" id="GO:0008270">
    <property type="term" value="F:zinc ion binding"/>
    <property type="evidence" value="ECO:0007669"/>
    <property type="project" value="UniProtKB-KW"/>
</dbReference>
<organism evidence="3 4">
    <name type="scientific">Flemingia macrophylla</name>
    <dbReference type="NCBI Taxonomy" id="520843"/>
    <lineage>
        <taxon>Eukaryota</taxon>
        <taxon>Viridiplantae</taxon>
        <taxon>Streptophyta</taxon>
        <taxon>Embryophyta</taxon>
        <taxon>Tracheophyta</taxon>
        <taxon>Spermatophyta</taxon>
        <taxon>Magnoliopsida</taxon>
        <taxon>eudicotyledons</taxon>
        <taxon>Gunneridae</taxon>
        <taxon>Pentapetalae</taxon>
        <taxon>rosids</taxon>
        <taxon>fabids</taxon>
        <taxon>Fabales</taxon>
        <taxon>Fabaceae</taxon>
        <taxon>Papilionoideae</taxon>
        <taxon>50 kb inversion clade</taxon>
        <taxon>NPAAA clade</taxon>
        <taxon>indigoferoid/millettioid clade</taxon>
        <taxon>Phaseoleae</taxon>
        <taxon>Flemingia</taxon>
    </lineage>
</organism>
<keyword evidence="4" id="KW-1185">Reference proteome</keyword>
<gene>
    <name evidence="3" type="ORF">Fmac_028127</name>
</gene>
<accession>A0ABD1LK99</accession>
<evidence type="ECO:0000259" key="2">
    <source>
        <dbReference type="PROSITE" id="PS50157"/>
    </source>
</evidence>
<dbReference type="PROSITE" id="PS50157">
    <property type="entry name" value="ZINC_FINGER_C2H2_2"/>
    <property type="match status" value="1"/>
</dbReference>
<feature type="domain" description="C2H2-type" evidence="2">
    <location>
        <begin position="26"/>
        <end position="53"/>
    </location>
</feature>